<gene>
    <name evidence="1" type="ORF">WDS16_09270</name>
</gene>
<name>A0ABZ2PTV0_9NOCA</name>
<dbReference type="RefSeq" id="WP_338892200.1">
    <property type="nucleotide sequence ID" value="NZ_CP147846.1"/>
</dbReference>
<keyword evidence="2" id="KW-1185">Reference proteome</keyword>
<dbReference type="SUPFAM" id="SSF51182">
    <property type="entry name" value="RmlC-like cupins"/>
    <property type="match status" value="1"/>
</dbReference>
<dbReference type="EMBL" id="CP147846">
    <property type="protein sequence ID" value="WXG70658.1"/>
    <property type="molecule type" value="Genomic_DNA"/>
</dbReference>
<accession>A0ABZ2PTV0</accession>
<protein>
    <submittedName>
        <fullName evidence="1">Uncharacterized protein</fullName>
    </submittedName>
</protein>
<sequence length="103" mass="11385">MRGYVGKIEKGDELDATQYFDGPWKSFRRIELAPDQHERFTADTVEHSVFVMSGHGKYLFGGQDHPLTPGHAVTVGYGSEILVTASTTEPLELFVTALSVDLN</sequence>
<dbReference type="InterPro" id="IPR011051">
    <property type="entry name" value="RmlC_Cupin_sf"/>
</dbReference>
<evidence type="ECO:0000313" key="1">
    <source>
        <dbReference type="EMBL" id="WXG70658.1"/>
    </source>
</evidence>
<proteinExistence type="predicted"/>
<dbReference type="Gene3D" id="2.60.120.10">
    <property type="entry name" value="Jelly Rolls"/>
    <property type="match status" value="1"/>
</dbReference>
<dbReference type="Proteomes" id="UP001432000">
    <property type="component" value="Chromosome"/>
</dbReference>
<reference evidence="1 2" key="1">
    <citation type="submission" date="2024-03" db="EMBL/GenBank/DDBJ databases">
        <title>Natural products discovery in diverse microorganisms through a two-stage MS feature dereplication strategy.</title>
        <authorList>
            <person name="Zhang R."/>
        </authorList>
    </citation>
    <scope>NUCLEOTIDE SEQUENCE [LARGE SCALE GENOMIC DNA]</scope>
    <source>
        <strain evidence="1 2">18930</strain>
    </source>
</reference>
<dbReference type="InterPro" id="IPR014710">
    <property type="entry name" value="RmlC-like_jellyroll"/>
</dbReference>
<evidence type="ECO:0000313" key="2">
    <source>
        <dbReference type="Proteomes" id="UP001432000"/>
    </source>
</evidence>
<organism evidence="1 2">
    <name type="scientific">Rhodococcus sovatensis</name>
    <dbReference type="NCBI Taxonomy" id="1805840"/>
    <lineage>
        <taxon>Bacteria</taxon>
        <taxon>Bacillati</taxon>
        <taxon>Actinomycetota</taxon>
        <taxon>Actinomycetes</taxon>
        <taxon>Mycobacteriales</taxon>
        <taxon>Nocardiaceae</taxon>
        <taxon>Rhodococcus</taxon>
    </lineage>
</organism>